<dbReference type="GO" id="GO:0005634">
    <property type="term" value="C:nucleus"/>
    <property type="evidence" value="ECO:0007669"/>
    <property type="project" value="UniProtKB-SubCell"/>
</dbReference>
<dbReference type="OMA" id="LMCYLTL"/>
<dbReference type="GO" id="GO:0045892">
    <property type="term" value="P:negative regulation of DNA-templated transcription"/>
    <property type="evidence" value="ECO:0007669"/>
    <property type="project" value="UniProtKB-UniRule"/>
</dbReference>
<dbReference type="NCBIfam" id="TIGR01568">
    <property type="entry name" value="A_thal_3678"/>
    <property type="match status" value="1"/>
</dbReference>
<feature type="region of interest" description="Disordered" evidence="7">
    <location>
        <begin position="202"/>
        <end position="225"/>
    </location>
</feature>
<feature type="domain" description="OVATE" evidence="8">
    <location>
        <begin position="134"/>
        <end position="197"/>
    </location>
</feature>
<dbReference type="AlphaFoldDB" id="A0A2C9W9Z6"/>
<protein>
    <recommendedName>
        <fullName evidence="6">Transcription repressor</fullName>
    </recommendedName>
    <alternativeName>
        <fullName evidence="6">Ovate family protein</fullName>
    </alternativeName>
</protein>
<comment type="subcellular location">
    <subcellularLocation>
        <location evidence="1 6">Nucleus</location>
    </subcellularLocation>
</comment>
<comment type="caution">
    <text evidence="9">The sequence shown here is derived from an EMBL/GenBank/DDBJ whole genome shotgun (WGS) entry which is preliminary data.</text>
</comment>
<dbReference type="OrthoDB" id="690912at2759"/>
<dbReference type="PROSITE" id="PS51754">
    <property type="entry name" value="OVATE"/>
    <property type="match status" value="1"/>
</dbReference>
<keyword evidence="3 6" id="KW-0805">Transcription regulation</keyword>
<evidence type="ECO:0000259" key="8">
    <source>
        <dbReference type="PROSITE" id="PS51754"/>
    </source>
</evidence>
<dbReference type="InterPro" id="IPR038933">
    <property type="entry name" value="Ovate"/>
</dbReference>
<proteinExistence type="predicted"/>
<comment type="function">
    <text evidence="6">Transcriptional repressor that regulates multiple aspects of plant growth and development.</text>
</comment>
<sequence>MSTIFWKNLLKCLPTTTPSPNPLTLQQEHAHLLQSPTDPAAATSTTTNSSIVIKNFSSLYDLSPASTSKSLSTPSTYSFSSSDSDSDSDSPPDFAAIFASQRFFFSSPGRSNSIIEPPETLPETQSQLSGVVAVKKYSPDPYTDFKYSMLEMIDARKLKDVRADWDCLHELLSCYLTLNPKHTHKFIISAFADIIISLLPSSSSESDNLQKPEGRRRQNMSLWKV</sequence>
<reference evidence="10" key="1">
    <citation type="journal article" date="2016" name="Nat. Biotechnol.">
        <title>Sequencing wild and cultivated cassava and related species reveals extensive interspecific hybridization and genetic diversity.</title>
        <authorList>
            <person name="Bredeson J.V."/>
            <person name="Lyons J.B."/>
            <person name="Prochnik S.E."/>
            <person name="Wu G.A."/>
            <person name="Ha C.M."/>
            <person name="Edsinger-Gonzales E."/>
            <person name="Grimwood J."/>
            <person name="Schmutz J."/>
            <person name="Rabbi I.Y."/>
            <person name="Egesi C."/>
            <person name="Nauluvula P."/>
            <person name="Lebot V."/>
            <person name="Ndunguru J."/>
            <person name="Mkamilo G."/>
            <person name="Bart R.S."/>
            <person name="Setter T.L."/>
            <person name="Gleadow R.M."/>
            <person name="Kulakow P."/>
            <person name="Ferguson M.E."/>
            <person name="Rounsley S."/>
            <person name="Rokhsar D.S."/>
        </authorList>
    </citation>
    <scope>NUCLEOTIDE SEQUENCE [LARGE SCALE GENOMIC DNA]</scope>
    <source>
        <strain evidence="10">cv. AM560-2</strain>
    </source>
</reference>
<evidence type="ECO:0000256" key="5">
    <source>
        <dbReference type="ARBA" id="ARBA00023242"/>
    </source>
</evidence>
<dbReference type="PANTHER" id="PTHR33057">
    <property type="entry name" value="TRANSCRIPTION REPRESSOR OFP7-RELATED"/>
    <property type="match status" value="1"/>
</dbReference>
<feature type="region of interest" description="Disordered" evidence="7">
    <location>
        <begin position="64"/>
        <end position="90"/>
    </location>
</feature>
<dbReference type="Pfam" id="PF04844">
    <property type="entry name" value="Ovate"/>
    <property type="match status" value="1"/>
</dbReference>
<accession>A0A2C9W9Z6</accession>
<evidence type="ECO:0000256" key="1">
    <source>
        <dbReference type="ARBA" id="ARBA00004123"/>
    </source>
</evidence>
<evidence type="ECO:0000256" key="3">
    <source>
        <dbReference type="ARBA" id="ARBA00023015"/>
    </source>
</evidence>
<evidence type="ECO:0000256" key="7">
    <source>
        <dbReference type="SAM" id="MobiDB-lite"/>
    </source>
</evidence>
<dbReference type="InterPro" id="IPR006458">
    <property type="entry name" value="Ovate_C"/>
</dbReference>
<evidence type="ECO:0000256" key="6">
    <source>
        <dbReference type="RuleBase" id="RU367028"/>
    </source>
</evidence>
<organism evidence="9 10">
    <name type="scientific">Manihot esculenta</name>
    <name type="common">Cassava</name>
    <name type="synonym">Jatropha manihot</name>
    <dbReference type="NCBI Taxonomy" id="3983"/>
    <lineage>
        <taxon>Eukaryota</taxon>
        <taxon>Viridiplantae</taxon>
        <taxon>Streptophyta</taxon>
        <taxon>Embryophyta</taxon>
        <taxon>Tracheophyta</taxon>
        <taxon>Spermatophyta</taxon>
        <taxon>Magnoliopsida</taxon>
        <taxon>eudicotyledons</taxon>
        <taxon>Gunneridae</taxon>
        <taxon>Pentapetalae</taxon>
        <taxon>rosids</taxon>
        <taxon>fabids</taxon>
        <taxon>Malpighiales</taxon>
        <taxon>Euphorbiaceae</taxon>
        <taxon>Crotonoideae</taxon>
        <taxon>Manihoteae</taxon>
        <taxon>Manihot</taxon>
    </lineage>
</organism>
<dbReference type="Gramene" id="Manes.03G178100.1.v8.1">
    <property type="protein sequence ID" value="Manes.03G178100.1.v8.1.CDS.1"/>
    <property type="gene ID" value="Manes.03G178100.v8.1"/>
</dbReference>
<dbReference type="Proteomes" id="UP000091857">
    <property type="component" value="Chromosome 3"/>
</dbReference>
<dbReference type="PANTHER" id="PTHR33057:SF175">
    <property type="entry name" value="TRANSCRIPTION REPRESSOR OFP12"/>
    <property type="match status" value="1"/>
</dbReference>
<feature type="compositionally biased region" description="Low complexity" evidence="7">
    <location>
        <begin position="64"/>
        <end position="83"/>
    </location>
</feature>
<name>A0A2C9W9Z6_MANES</name>
<evidence type="ECO:0000313" key="9">
    <source>
        <dbReference type="EMBL" id="OAY55760.1"/>
    </source>
</evidence>
<evidence type="ECO:0000313" key="10">
    <source>
        <dbReference type="Proteomes" id="UP000091857"/>
    </source>
</evidence>
<evidence type="ECO:0000256" key="4">
    <source>
        <dbReference type="ARBA" id="ARBA00023163"/>
    </source>
</evidence>
<dbReference type="EMBL" id="CM004389">
    <property type="protein sequence ID" value="OAY55760.1"/>
    <property type="molecule type" value="Genomic_DNA"/>
</dbReference>
<keyword evidence="10" id="KW-1185">Reference proteome</keyword>
<gene>
    <name evidence="9" type="ORF">MANES_03G178100v8</name>
</gene>
<dbReference type="STRING" id="3983.A0A2C9W9Z6"/>
<keyword evidence="5 6" id="KW-0539">Nucleus</keyword>
<keyword evidence="4 6" id="KW-0804">Transcription</keyword>
<evidence type="ECO:0000256" key="2">
    <source>
        <dbReference type="ARBA" id="ARBA00022491"/>
    </source>
</evidence>
<keyword evidence="2 6" id="KW-0678">Repressor</keyword>